<keyword evidence="3" id="KW-1185">Reference proteome</keyword>
<dbReference type="AlphaFoldDB" id="A0A3N6Q537"/>
<dbReference type="SUPFAM" id="SSF53271">
    <property type="entry name" value="PRTase-like"/>
    <property type="match status" value="1"/>
</dbReference>
<dbReference type="EMBL" id="RCBY01000085">
    <property type="protein sequence ID" value="RQH40852.1"/>
    <property type="molecule type" value="Genomic_DNA"/>
</dbReference>
<dbReference type="RefSeq" id="WP_124142973.1">
    <property type="nucleotide sequence ID" value="NZ_CAWOKI010000224.1"/>
</dbReference>
<dbReference type="Gene3D" id="3.30.1310.20">
    <property type="entry name" value="PRTase-like"/>
    <property type="match status" value="1"/>
</dbReference>
<organism evidence="2 3">
    <name type="scientific">Okeania hirsuta</name>
    <dbReference type="NCBI Taxonomy" id="1458930"/>
    <lineage>
        <taxon>Bacteria</taxon>
        <taxon>Bacillati</taxon>
        <taxon>Cyanobacteriota</taxon>
        <taxon>Cyanophyceae</taxon>
        <taxon>Oscillatoriophycideae</taxon>
        <taxon>Oscillatoriales</taxon>
        <taxon>Microcoleaceae</taxon>
        <taxon>Okeania</taxon>
    </lineage>
</organism>
<evidence type="ECO:0000313" key="3">
    <source>
        <dbReference type="Proteomes" id="UP000269154"/>
    </source>
</evidence>
<sequence length="222" mass="24463">MSSIPIFRDRTDAGEKLAEVIFSDFCQMSLTTEWMIKPIVYGLPRGGLPVAVTIARRLGCPLSVVVAKKITLPDNPELALGAVTADGCIVWSRHKPRNLQVQKAIIERAREKAQSQLECLSGGKPEVIPLGKLVILVDDGIATGMTMIAALKSIKWHKPNAVWISVPVAPPELIKFLADCCDRLIVLETPQPFLSVSRFYAEFTQVETEVALACLQQQTEWL</sequence>
<dbReference type="Gene3D" id="3.40.50.2020">
    <property type="match status" value="1"/>
</dbReference>
<comment type="caution">
    <text evidence="2">The sequence shown here is derived from an EMBL/GenBank/DDBJ whole genome shotgun (WGS) entry which is preliminary data.</text>
</comment>
<dbReference type="Proteomes" id="UP000269154">
    <property type="component" value="Unassembled WGS sequence"/>
</dbReference>
<evidence type="ECO:0000313" key="2">
    <source>
        <dbReference type="EMBL" id="RQH40852.1"/>
    </source>
</evidence>
<dbReference type="Pfam" id="PF00156">
    <property type="entry name" value="Pribosyltran"/>
    <property type="match status" value="1"/>
</dbReference>
<proteinExistence type="predicted"/>
<gene>
    <name evidence="2" type="ORF">D5R40_16000</name>
</gene>
<keyword evidence="2" id="KW-0808">Transferase</keyword>
<keyword evidence="2" id="KW-0328">Glycosyltransferase</keyword>
<dbReference type="CDD" id="cd06223">
    <property type="entry name" value="PRTases_typeI"/>
    <property type="match status" value="1"/>
</dbReference>
<feature type="domain" description="Phosphoribosyltransferase" evidence="1">
    <location>
        <begin position="38"/>
        <end position="184"/>
    </location>
</feature>
<reference evidence="2 3" key="1">
    <citation type="journal article" date="2018" name="ACS Chem. Biol.">
        <title>Ketoreductase domain dysfunction expands chemodiversity: malyngamide biosynthesis in the cyanobacterium Okeania hirsuta.</title>
        <authorList>
            <person name="Moss N.A."/>
            <person name="Leao T."/>
            <person name="Rankin M."/>
            <person name="McCullough T.M."/>
            <person name="Qu P."/>
            <person name="Korobeynikov A."/>
            <person name="Smith J.L."/>
            <person name="Gerwick L."/>
            <person name="Gerwick W.H."/>
        </authorList>
    </citation>
    <scope>NUCLEOTIDE SEQUENCE [LARGE SCALE GENOMIC DNA]</scope>
    <source>
        <strain evidence="2 3">PAB10Feb10-1</strain>
    </source>
</reference>
<name>A0A3N6Q537_9CYAN</name>
<protein>
    <submittedName>
        <fullName evidence="2">Phosphoribosyltransferase</fullName>
    </submittedName>
</protein>
<dbReference type="InterPro" id="IPR029057">
    <property type="entry name" value="PRTase-like"/>
</dbReference>
<dbReference type="InterPro" id="IPR000836">
    <property type="entry name" value="PRTase_dom"/>
</dbReference>
<dbReference type="GO" id="GO:0016757">
    <property type="term" value="F:glycosyltransferase activity"/>
    <property type="evidence" value="ECO:0007669"/>
    <property type="project" value="UniProtKB-KW"/>
</dbReference>
<evidence type="ECO:0000259" key="1">
    <source>
        <dbReference type="Pfam" id="PF00156"/>
    </source>
</evidence>
<dbReference type="OrthoDB" id="9810066at2"/>
<accession>A0A3N6Q537</accession>